<accession>A0ABW7PCW7</accession>
<proteinExistence type="predicted"/>
<evidence type="ECO:0000256" key="1">
    <source>
        <dbReference type="SAM" id="MobiDB-lite"/>
    </source>
</evidence>
<feature type="domain" description="PucR C-terminal helix-turn-helix" evidence="2">
    <location>
        <begin position="349"/>
        <end position="392"/>
    </location>
</feature>
<evidence type="ECO:0000313" key="4">
    <source>
        <dbReference type="Proteomes" id="UP001610631"/>
    </source>
</evidence>
<dbReference type="Gene3D" id="1.10.10.2840">
    <property type="entry name" value="PucR C-terminal helix-turn-helix domain"/>
    <property type="match status" value="2"/>
</dbReference>
<evidence type="ECO:0000313" key="3">
    <source>
        <dbReference type="EMBL" id="MFH7595841.1"/>
    </source>
</evidence>
<sequence length="531" mass="54584">MTGLAGDGVGRDGVDRDGGDGDRRPEVLAGLLRAARVGPGGHAAAVRRVAGWLGGAVGGSARIEAAGRPDGRAGDGSGAASPDAALLRDVASGSPRSAVVAEPGRHLRMLALGAERPHPVLVVTRPAPFGEADAGLVAHAATVLELLLSAGEAEARRRRLAEAGAGVRLSVLQLLMGGEVALAQRTMAGLRPGLLDAERVVVFVLEASQVDRGEVAAACEALLAGRALVVRCPADDGHVIVVAPVGGGAESALSAFVAGRDGVFLGASDRHPLSRVAAGYDDAVRSLAAARLMPGRTAGHTARVGLPDVLDAEAAAAWAAAFLRPLAAVPAHERYALTATVRLGLEFTAVNAARLLGISRNTVRARMDRAAALFGVDPGDVRDRAALDLALRFEDRQRADPGRAAPALRGLLAAAPVRAWARDLLAPLGADERDLGRTLRDWVGENCGVEPAARRRGVHPQTVREHLRGAEGLLRRQLVTGGSGLYEVVLALMAAGAPEPAEGDRHQWHPGRSGAGDRAPVTPSCPVTVQP</sequence>
<evidence type="ECO:0000259" key="2">
    <source>
        <dbReference type="Pfam" id="PF13556"/>
    </source>
</evidence>
<dbReference type="PANTHER" id="PTHR33744">
    <property type="entry name" value="CARBOHYDRATE DIACID REGULATOR"/>
    <property type="match status" value="1"/>
</dbReference>
<comment type="caution">
    <text evidence="3">The sequence shown here is derived from an EMBL/GenBank/DDBJ whole genome shotgun (WGS) entry which is preliminary data.</text>
</comment>
<dbReference type="RefSeq" id="WP_395509695.1">
    <property type="nucleotide sequence ID" value="NZ_JBBDHD010000023.1"/>
</dbReference>
<dbReference type="PANTHER" id="PTHR33744:SF1">
    <property type="entry name" value="DNA-BINDING TRANSCRIPTIONAL ACTIVATOR ADER"/>
    <property type="match status" value="1"/>
</dbReference>
<dbReference type="InterPro" id="IPR051448">
    <property type="entry name" value="CdaR-like_regulators"/>
</dbReference>
<dbReference type="EMBL" id="JBBDHD010000023">
    <property type="protein sequence ID" value="MFH7595841.1"/>
    <property type="molecule type" value="Genomic_DNA"/>
</dbReference>
<feature type="compositionally biased region" description="Basic and acidic residues" evidence="1">
    <location>
        <begin position="9"/>
        <end position="25"/>
    </location>
</feature>
<dbReference type="Pfam" id="PF13556">
    <property type="entry name" value="HTH_30"/>
    <property type="match status" value="2"/>
</dbReference>
<feature type="domain" description="PucR C-terminal helix-turn-helix" evidence="2">
    <location>
        <begin position="437"/>
        <end position="492"/>
    </location>
</feature>
<dbReference type="Proteomes" id="UP001610631">
    <property type="component" value="Unassembled WGS sequence"/>
</dbReference>
<organism evidence="3 4">
    <name type="scientific">Streptomyces racemochromogenes</name>
    <dbReference type="NCBI Taxonomy" id="67353"/>
    <lineage>
        <taxon>Bacteria</taxon>
        <taxon>Bacillati</taxon>
        <taxon>Actinomycetota</taxon>
        <taxon>Actinomycetes</taxon>
        <taxon>Kitasatosporales</taxon>
        <taxon>Streptomycetaceae</taxon>
        <taxon>Streptomyces</taxon>
    </lineage>
</organism>
<dbReference type="InterPro" id="IPR025736">
    <property type="entry name" value="PucR_C-HTH_dom"/>
</dbReference>
<dbReference type="InterPro" id="IPR042070">
    <property type="entry name" value="PucR_C-HTH_sf"/>
</dbReference>
<gene>
    <name evidence="3" type="ORF">WDV06_12160</name>
</gene>
<keyword evidence="4" id="KW-1185">Reference proteome</keyword>
<feature type="region of interest" description="Disordered" evidence="1">
    <location>
        <begin position="1"/>
        <end position="25"/>
    </location>
</feature>
<reference evidence="3 4" key="1">
    <citation type="submission" date="2024-03" db="EMBL/GenBank/DDBJ databases">
        <title>Whole genome sequencing of Streptomyces racemochromogenes, to identify antimicrobial biosynthetic gene clusters.</title>
        <authorList>
            <person name="Suryawanshi P."/>
            <person name="Krishnaraj P.U."/>
            <person name="Arun Y.P."/>
            <person name="Suryawanshi M.P."/>
            <person name="Rakshit O."/>
        </authorList>
    </citation>
    <scope>NUCLEOTIDE SEQUENCE [LARGE SCALE GENOMIC DNA]</scope>
    <source>
        <strain evidence="3 4">AUDT626</strain>
    </source>
</reference>
<protein>
    <submittedName>
        <fullName evidence="3">Helix-turn-helix domain-containing protein</fullName>
    </submittedName>
</protein>
<name>A0ABW7PCW7_9ACTN</name>
<feature type="region of interest" description="Disordered" evidence="1">
    <location>
        <begin position="500"/>
        <end position="531"/>
    </location>
</feature>